<sequence>MSGRLVILRHAKAEHGTGGDDHARRLTEKGRAQARAVGRRLAEAGLLPDRAICSTAARTRETLELALAEMPDGPASGFEADYEDAAYGAGVDTLFDLVNVVPQEVGTLLLVGHNPAVAQLASSFVDGGTFVSFPPASVAVVSLEVDWLYAAPGTGTGYLLEG</sequence>
<evidence type="ECO:0000313" key="2">
    <source>
        <dbReference type="EMBL" id="MBB5433753.1"/>
    </source>
</evidence>
<keyword evidence="3" id="KW-1185">Reference proteome</keyword>
<dbReference type="Gene3D" id="3.40.50.1240">
    <property type="entry name" value="Phosphoglycerate mutase-like"/>
    <property type="match status" value="1"/>
</dbReference>
<keyword evidence="1 2" id="KW-0378">Hydrolase</keyword>
<protein>
    <submittedName>
        <fullName evidence="2">Phosphohistidine phosphatase</fullName>
        <ecNumber evidence="2">3.1.3.-</ecNumber>
    </submittedName>
</protein>
<dbReference type="AlphaFoldDB" id="A0A7W8QNL2"/>
<dbReference type="PANTHER" id="PTHR20935:SF1">
    <property type="entry name" value="SLL1549 PROTEIN"/>
    <property type="match status" value="1"/>
</dbReference>
<evidence type="ECO:0000256" key="1">
    <source>
        <dbReference type="ARBA" id="ARBA00022801"/>
    </source>
</evidence>
<dbReference type="InterPro" id="IPR029033">
    <property type="entry name" value="His_PPase_superfam"/>
</dbReference>
<dbReference type="PANTHER" id="PTHR20935">
    <property type="entry name" value="PHOSPHOGLYCERATE MUTASE-RELATED"/>
    <property type="match status" value="1"/>
</dbReference>
<name>A0A7W8QNL2_9ACTN</name>
<accession>A0A7W8QNL2</accession>
<comment type="caution">
    <text evidence="2">The sequence shown here is derived from an EMBL/GenBank/DDBJ whole genome shotgun (WGS) entry which is preliminary data.</text>
</comment>
<organism evidence="2 3">
    <name type="scientific">Nocardiopsis composta</name>
    <dbReference type="NCBI Taxonomy" id="157465"/>
    <lineage>
        <taxon>Bacteria</taxon>
        <taxon>Bacillati</taxon>
        <taxon>Actinomycetota</taxon>
        <taxon>Actinomycetes</taxon>
        <taxon>Streptosporangiales</taxon>
        <taxon>Nocardiopsidaceae</taxon>
        <taxon>Nocardiopsis</taxon>
    </lineage>
</organism>
<dbReference type="SUPFAM" id="SSF53254">
    <property type="entry name" value="Phosphoglycerate mutase-like"/>
    <property type="match status" value="1"/>
</dbReference>
<dbReference type="RefSeq" id="WP_184393797.1">
    <property type="nucleotide sequence ID" value="NZ_BAAAJD010000039.1"/>
</dbReference>
<dbReference type="SMART" id="SM00855">
    <property type="entry name" value="PGAM"/>
    <property type="match status" value="1"/>
</dbReference>
<dbReference type="EMBL" id="JACHDB010000001">
    <property type="protein sequence ID" value="MBB5433753.1"/>
    <property type="molecule type" value="Genomic_DNA"/>
</dbReference>
<proteinExistence type="predicted"/>
<dbReference type="Pfam" id="PF00300">
    <property type="entry name" value="His_Phos_1"/>
    <property type="match status" value="1"/>
</dbReference>
<dbReference type="CDD" id="cd07067">
    <property type="entry name" value="HP_PGM_like"/>
    <property type="match status" value="1"/>
</dbReference>
<reference evidence="2 3" key="1">
    <citation type="submission" date="2020-08" db="EMBL/GenBank/DDBJ databases">
        <title>Sequencing the genomes of 1000 actinobacteria strains.</title>
        <authorList>
            <person name="Klenk H.-P."/>
        </authorList>
    </citation>
    <scope>NUCLEOTIDE SEQUENCE [LARGE SCALE GENOMIC DNA]</scope>
    <source>
        <strain evidence="2 3">DSM 44551</strain>
    </source>
</reference>
<dbReference type="InterPro" id="IPR013078">
    <property type="entry name" value="His_Pase_superF_clade-1"/>
</dbReference>
<dbReference type="InterPro" id="IPR051021">
    <property type="entry name" value="Mito_Ser/Thr_phosphatase"/>
</dbReference>
<dbReference type="GO" id="GO:0016787">
    <property type="term" value="F:hydrolase activity"/>
    <property type="evidence" value="ECO:0007669"/>
    <property type="project" value="UniProtKB-KW"/>
</dbReference>
<dbReference type="Proteomes" id="UP000572635">
    <property type="component" value="Unassembled WGS sequence"/>
</dbReference>
<dbReference type="EC" id="3.1.3.-" evidence="2"/>
<gene>
    <name evidence="2" type="ORF">HDA36_003837</name>
</gene>
<evidence type="ECO:0000313" key="3">
    <source>
        <dbReference type="Proteomes" id="UP000572635"/>
    </source>
</evidence>